<keyword evidence="1" id="KW-0812">Transmembrane</keyword>
<gene>
    <name evidence="4" type="ORF">VCS650_LOCUS20585</name>
</gene>
<dbReference type="SMART" id="SM00404">
    <property type="entry name" value="PTPc_motif"/>
    <property type="match status" value="1"/>
</dbReference>
<dbReference type="GO" id="GO:0004725">
    <property type="term" value="F:protein tyrosine phosphatase activity"/>
    <property type="evidence" value="ECO:0007669"/>
    <property type="project" value="InterPro"/>
</dbReference>
<keyword evidence="1" id="KW-1133">Transmembrane helix</keyword>
<evidence type="ECO:0000313" key="4">
    <source>
        <dbReference type="EMBL" id="CAF1109989.1"/>
    </source>
</evidence>
<dbReference type="Proteomes" id="UP000663891">
    <property type="component" value="Unassembled WGS sequence"/>
</dbReference>
<comment type="caution">
    <text evidence="4">The sequence shown here is derived from an EMBL/GenBank/DDBJ whole genome shotgun (WGS) entry which is preliminary data.</text>
</comment>
<dbReference type="Pfam" id="PF00102">
    <property type="entry name" value="Y_phosphatase"/>
    <property type="match status" value="1"/>
</dbReference>
<dbReference type="PROSITE" id="PS50055">
    <property type="entry name" value="TYR_PHOSPHATASE_PTP"/>
    <property type="match status" value="1"/>
</dbReference>
<proteinExistence type="predicted"/>
<dbReference type="InterPro" id="IPR016130">
    <property type="entry name" value="Tyr_Pase_AS"/>
</dbReference>
<evidence type="ECO:0000259" key="3">
    <source>
        <dbReference type="PROSITE" id="PS50056"/>
    </source>
</evidence>
<dbReference type="OrthoDB" id="19045at2759"/>
<feature type="transmembrane region" description="Helical" evidence="1">
    <location>
        <begin position="37"/>
        <end position="60"/>
    </location>
</feature>
<dbReference type="InterPro" id="IPR003595">
    <property type="entry name" value="Tyr_Pase_cat"/>
</dbReference>
<feature type="transmembrane region" description="Helical" evidence="1">
    <location>
        <begin position="12"/>
        <end position="31"/>
    </location>
</feature>
<feature type="transmembrane region" description="Helical" evidence="1">
    <location>
        <begin position="102"/>
        <end position="128"/>
    </location>
</feature>
<feature type="transmembrane region" description="Helical" evidence="1">
    <location>
        <begin position="72"/>
        <end position="96"/>
    </location>
</feature>
<feature type="domain" description="Tyrosine specific protein phosphatases" evidence="3">
    <location>
        <begin position="250"/>
        <end position="348"/>
    </location>
</feature>
<dbReference type="InterPro" id="IPR000387">
    <property type="entry name" value="Tyr_Pase_dom"/>
</dbReference>
<dbReference type="InterPro" id="IPR029021">
    <property type="entry name" value="Prot-tyrosine_phosphatase-like"/>
</dbReference>
<dbReference type="InterPro" id="IPR000242">
    <property type="entry name" value="PTP_cat"/>
</dbReference>
<dbReference type="SUPFAM" id="SSF52799">
    <property type="entry name" value="(Phosphotyrosine protein) phosphatases II"/>
    <property type="match status" value="1"/>
</dbReference>
<sequence>MLLIRSPTLTFAFIFSIISICLAILTFNINYDKSEDLIQFLIICPPINCIFIFLFSATWIERRFRLSYIPFICLLILFSSFITLTSISTLFLHLSIIMYLNLIYYCFCSILFLCMIITTIISYFYGALFIHRFRNMMTTEQQNSEVLNEVERLHIDKHVLKSSNDNELILFMSKLPGRRIRHDIRNIEDDLNQIQVDTIITLNEIKELSFMDMTNKNLYNMDTYSMHIKRANIEHIIYPIRDRFIPKSISDYMQFIYSIIINSNRLNRNRILVHCMGGIGRTGMTIVCLELTYEYIMRNTNELEKNQKFIERFWHYPLLLPKYCRVCQAIATVRKARPGTIHNPLQILFVHEYYARLKSSSYMHQIKLILDLHEKLLSSTQDNLHSPCHDLQIARKD</sequence>
<dbReference type="InterPro" id="IPR050561">
    <property type="entry name" value="PTP"/>
</dbReference>
<protein>
    <recommendedName>
        <fullName evidence="6">Tyrosine specific protein phosphatases domain-containing protein</fullName>
    </recommendedName>
</protein>
<organism evidence="4 5">
    <name type="scientific">Adineta steineri</name>
    <dbReference type="NCBI Taxonomy" id="433720"/>
    <lineage>
        <taxon>Eukaryota</taxon>
        <taxon>Metazoa</taxon>
        <taxon>Spiralia</taxon>
        <taxon>Gnathifera</taxon>
        <taxon>Rotifera</taxon>
        <taxon>Eurotatoria</taxon>
        <taxon>Bdelloidea</taxon>
        <taxon>Adinetida</taxon>
        <taxon>Adinetidae</taxon>
        <taxon>Adineta</taxon>
    </lineage>
</organism>
<feature type="domain" description="Tyrosine-protein phosphatase" evidence="2">
    <location>
        <begin position="205"/>
        <end position="357"/>
    </location>
</feature>
<dbReference type="AlphaFoldDB" id="A0A814PSZ8"/>
<name>A0A814PSZ8_9BILA</name>
<dbReference type="Gene3D" id="3.90.190.10">
    <property type="entry name" value="Protein tyrosine phosphatase superfamily"/>
    <property type="match status" value="1"/>
</dbReference>
<dbReference type="PROSITE" id="PS50056">
    <property type="entry name" value="TYR_PHOSPHATASE_2"/>
    <property type="match status" value="1"/>
</dbReference>
<evidence type="ECO:0008006" key="6">
    <source>
        <dbReference type="Google" id="ProtNLM"/>
    </source>
</evidence>
<reference evidence="4" key="1">
    <citation type="submission" date="2021-02" db="EMBL/GenBank/DDBJ databases">
        <authorList>
            <person name="Nowell W R."/>
        </authorList>
    </citation>
    <scope>NUCLEOTIDE SEQUENCE</scope>
</reference>
<keyword evidence="1" id="KW-0472">Membrane</keyword>
<evidence type="ECO:0000256" key="1">
    <source>
        <dbReference type="SAM" id="Phobius"/>
    </source>
</evidence>
<evidence type="ECO:0000259" key="2">
    <source>
        <dbReference type="PROSITE" id="PS50055"/>
    </source>
</evidence>
<dbReference type="PANTHER" id="PTHR23339">
    <property type="entry name" value="TYROSINE SPECIFIC PROTEIN PHOSPHATASE AND DUAL SPECIFICITY PROTEIN PHOSPHATASE"/>
    <property type="match status" value="1"/>
</dbReference>
<accession>A0A814PSZ8</accession>
<dbReference type="PROSITE" id="PS00383">
    <property type="entry name" value="TYR_PHOSPHATASE_1"/>
    <property type="match status" value="1"/>
</dbReference>
<dbReference type="EMBL" id="CAJNON010000214">
    <property type="protein sequence ID" value="CAF1109989.1"/>
    <property type="molecule type" value="Genomic_DNA"/>
</dbReference>
<evidence type="ECO:0000313" key="5">
    <source>
        <dbReference type="Proteomes" id="UP000663891"/>
    </source>
</evidence>